<sequence>MTAATVTRDELERRIAEVRARTRDPRAGIYGPGSISWRINREGIIMLGGGRAALLQLAHPYVAHAVDQHSDTRRDPVGRFRRTFMHVFAMVFGDLDHAIESARRVHRIHTGIKGPIREDVGAYRDGHRYHANDPEALFWVHATLVDTAVMLYELGVAPLTREEKERYYAESRLFAGLFGIPERVMPRSFAELEEYMRAMMASETITVGRPALEIAAFLLQPPRPSAAPFVAWYRVLTAGLLPPRLREQLELPFGPRERAIFERSIPLLRATYRTTPKRLRYFPDYVEAKRRLAGKPAHDAFGRALEKIALRAIEPVR</sequence>
<dbReference type="GO" id="GO:0016491">
    <property type="term" value="F:oxidoreductase activity"/>
    <property type="evidence" value="ECO:0007669"/>
    <property type="project" value="InterPro"/>
</dbReference>
<dbReference type="Proteomes" id="UP000034883">
    <property type="component" value="Chromosome"/>
</dbReference>
<accession>A0A0F6W891</accession>
<keyword evidence="3" id="KW-1185">Reference proteome</keyword>
<reference evidence="2 3" key="1">
    <citation type="submission" date="2015-03" db="EMBL/GenBank/DDBJ databases">
        <title>Genome assembly of Sandaracinus amylolyticus DSM 53668.</title>
        <authorList>
            <person name="Sharma G."/>
            <person name="Subramanian S."/>
        </authorList>
    </citation>
    <scope>NUCLEOTIDE SEQUENCE [LARGE SCALE GENOMIC DNA]</scope>
    <source>
        <strain evidence="2 3">DSM 53668</strain>
    </source>
</reference>
<evidence type="ECO:0000313" key="2">
    <source>
        <dbReference type="EMBL" id="AKF09821.1"/>
    </source>
</evidence>
<dbReference type="EMBL" id="CP011125">
    <property type="protein sequence ID" value="AKF09821.1"/>
    <property type="molecule type" value="Genomic_DNA"/>
</dbReference>
<gene>
    <name evidence="2" type="ORF">DB32_006970</name>
</gene>
<dbReference type="OrthoDB" id="108890at2"/>
<dbReference type="AlphaFoldDB" id="A0A0F6W891"/>
<dbReference type="PANTHER" id="PTHR36151">
    <property type="entry name" value="BLR2777 PROTEIN"/>
    <property type="match status" value="1"/>
</dbReference>
<dbReference type="InterPro" id="IPR018713">
    <property type="entry name" value="MPAB/Lcp_cat_dom"/>
</dbReference>
<dbReference type="PANTHER" id="PTHR36151:SF3">
    <property type="entry name" value="ER-BOUND OXYGENASE MPAB_MPAB'_RUBBER OXYGENASE CATALYTIC DOMAIN-CONTAINING PROTEIN"/>
    <property type="match status" value="1"/>
</dbReference>
<dbReference type="KEGG" id="samy:DB32_006970"/>
<dbReference type="STRING" id="927083.DB32_006970"/>
<name>A0A0F6W891_9BACT</name>
<protein>
    <recommendedName>
        <fullName evidence="1">ER-bound oxygenase mpaB/mpaB'/Rubber oxygenase catalytic domain-containing protein</fullName>
    </recommendedName>
</protein>
<organism evidence="2 3">
    <name type="scientific">Sandaracinus amylolyticus</name>
    <dbReference type="NCBI Taxonomy" id="927083"/>
    <lineage>
        <taxon>Bacteria</taxon>
        <taxon>Pseudomonadati</taxon>
        <taxon>Myxococcota</taxon>
        <taxon>Polyangia</taxon>
        <taxon>Polyangiales</taxon>
        <taxon>Sandaracinaceae</taxon>
        <taxon>Sandaracinus</taxon>
    </lineage>
</organism>
<dbReference type="RefSeq" id="WP_053236831.1">
    <property type="nucleotide sequence ID" value="NZ_CP011125.1"/>
</dbReference>
<evidence type="ECO:0000259" key="1">
    <source>
        <dbReference type="Pfam" id="PF09995"/>
    </source>
</evidence>
<feature type="domain" description="ER-bound oxygenase mpaB/mpaB'/Rubber oxygenase catalytic" evidence="1">
    <location>
        <begin position="38"/>
        <end position="270"/>
    </location>
</feature>
<evidence type="ECO:0000313" key="3">
    <source>
        <dbReference type="Proteomes" id="UP000034883"/>
    </source>
</evidence>
<proteinExistence type="predicted"/>
<dbReference type="Pfam" id="PF09995">
    <property type="entry name" value="MPAB_Lcp_cat"/>
    <property type="match status" value="1"/>
</dbReference>